<proteinExistence type="predicted"/>
<organism evidence="2">
    <name type="scientific">Rhizophora mucronata</name>
    <name type="common">Asiatic mangrove</name>
    <dbReference type="NCBI Taxonomy" id="61149"/>
    <lineage>
        <taxon>Eukaryota</taxon>
        <taxon>Viridiplantae</taxon>
        <taxon>Streptophyta</taxon>
        <taxon>Embryophyta</taxon>
        <taxon>Tracheophyta</taxon>
        <taxon>Spermatophyta</taxon>
        <taxon>Magnoliopsida</taxon>
        <taxon>eudicotyledons</taxon>
        <taxon>Gunneridae</taxon>
        <taxon>Pentapetalae</taxon>
        <taxon>rosids</taxon>
        <taxon>fabids</taxon>
        <taxon>Malpighiales</taxon>
        <taxon>Rhizophoraceae</taxon>
        <taxon>Rhizophora</taxon>
    </lineage>
</organism>
<keyword evidence="1" id="KW-1133">Transmembrane helix</keyword>
<dbReference type="AlphaFoldDB" id="A0A2P2P5U5"/>
<feature type="transmembrane region" description="Helical" evidence="1">
    <location>
        <begin position="12"/>
        <end position="32"/>
    </location>
</feature>
<keyword evidence="1" id="KW-0812">Transmembrane</keyword>
<keyword evidence="1" id="KW-0472">Membrane</keyword>
<evidence type="ECO:0000313" key="2">
    <source>
        <dbReference type="EMBL" id="MBX50124.1"/>
    </source>
</evidence>
<dbReference type="EMBL" id="GGEC01069640">
    <property type="protein sequence ID" value="MBX50124.1"/>
    <property type="molecule type" value="Transcribed_RNA"/>
</dbReference>
<reference evidence="2" key="1">
    <citation type="submission" date="2018-02" db="EMBL/GenBank/DDBJ databases">
        <title>Rhizophora mucronata_Transcriptome.</title>
        <authorList>
            <person name="Meera S.P."/>
            <person name="Sreeshan A."/>
            <person name="Augustine A."/>
        </authorList>
    </citation>
    <scope>NUCLEOTIDE SEQUENCE</scope>
    <source>
        <tissue evidence="2">Leaf</tissue>
    </source>
</reference>
<evidence type="ECO:0000256" key="1">
    <source>
        <dbReference type="SAM" id="Phobius"/>
    </source>
</evidence>
<sequence length="42" mass="4920">MKQIWKVEVCFNFEMGPVSIVVIKFLFLRLLSPGMDYSLKIV</sequence>
<name>A0A2P2P5U5_RHIMU</name>
<accession>A0A2P2P5U5</accession>
<protein>
    <submittedName>
        <fullName evidence="2">Uncharacterized protein</fullName>
    </submittedName>
</protein>